<dbReference type="OrthoDB" id="1272486at2"/>
<reference evidence="1 2" key="1">
    <citation type="submission" date="2018-03" db="EMBL/GenBank/DDBJ databases">
        <title>Genomic Encyclopedia of Archaeal and Bacterial Type Strains, Phase II (KMG-II): from individual species to whole genera.</title>
        <authorList>
            <person name="Goeker M."/>
        </authorList>
    </citation>
    <scope>NUCLEOTIDE SEQUENCE [LARGE SCALE GENOMIC DNA]</scope>
    <source>
        <strain evidence="1 2">DSM 28229</strain>
    </source>
</reference>
<evidence type="ECO:0000313" key="1">
    <source>
        <dbReference type="EMBL" id="PWJ30952.1"/>
    </source>
</evidence>
<protein>
    <submittedName>
        <fullName evidence="1">Uncharacterized protein</fullName>
    </submittedName>
</protein>
<keyword evidence="2" id="KW-1185">Reference proteome</keyword>
<comment type="caution">
    <text evidence="1">The sequence shown here is derived from an EMBL/GenBank/DDBJ whole genome shotgun (WGS) entry which is preliminary data.</text>
</comment>
<accession>A0A315YSC2</accession>
<organism evidence="1 2">
    <name type="scientific">Sediminitomix flava</name>
    <dbReference type="NCBI Taxonomy" id="379075"/>
    <lineage>
        <taxon>Bacteria</taxon>
        <taxon>Pseudomonadati</taxon>
        <taxon>Bacteroidota</taxon>
        <taxon>Cytophagia</taxon>
        <taxon>Cytophagales</taxon>
        <taxon>Flammeovirgaceae</taxon>
        <taxon>Sediminitomix</taxon>
    </lineage>
</organism>
<sequence>MKAIEIINELIIQNIGLRLNLLNSKNLVQFSEQLILTENDFDLFFMDISMNSENDNSLIDILNSFINENKSNVDSEGILELLSEYYFNLNFGLEDTIRVLYQLNLDFRFNENIQRQIYWIEGELNLIDSGVTTKNKSDLNKYLQEFFIGLGINRSIKKTVIIK</sequence>
<proteinExistence type="predicted"/>
<dbReference type="AlphaFoldDB" id="A0A315YSC2"/>
<evidence type="ECO:0000313" key="2">
    <source>
        <dbReference type="Proteomes" id="UP000245535"/>
    </source>
</evidence>
<gene>
    <name evidence="1" type="ORF">BC781_1263</name>
</gene>
<dbReference type="EMBL" id="QGDO01000026">
    <property type="protein sequence ID" value="PWJ30952.1"/>
    <property type="molecule type" value="Genomic_DNA"/>
</dbReference>
<name>A0A315YSC2_SEDFL</name>
<dbReference type="Proteomes" id="UP000245535">
    <property type="component" value="Unassembled WGS sequence"/>
</dbReference>
<dbReference type="RefSeq" id="WP_109623339.1">
    <property type="nucleotide sequence ID" value="NZ_QGDO01000026.1"/>
</dbReference>